<dbReference type="GO" id="GO:0004866">
    <property type="term" value="F:endopeptidase inhibitor activity"/>
    <property type="evidence" value="ECO:0007669"/>
    <property type="project" value="TreeGrafter"/>
</dbReference>
<dbReference type="AlphaFoldDB" id="A0A2V5GXC7"/>
<dbReference type="PANTHER" id="PTHR28288:SF1">
    <property type="entry name" value="INHIBITOR I9 DOMAIN-CONTAINING PROTEIN"/>
    <property type="match status" value="1"/>
</dbReference>
<evidence type="ECO:0000256" key="1">
    <source>
        <dbReference type="ARBA" id="ARBA00038069"/>
    </source>
</evidence>
<dbReference type="SUPFAM" id="SSF54897">
    <property type="entry name" value="Protease propeptides/inhibitors"/>
    <property type="match status" value="1"/>
</dbReference>
<dbReference type="PANTHER" id="PTHR28288">
    <property type="entry name" value="PROTEASE B INHIBITOR 2"/>
    <property type="match status" value="1"/>
</dbReference>
<accession>A0A2V5GXC7</accession>
<evidence type="ECO:0000256" key="2">
    <source>
        <dbReference type="SAM" id="SignalP"/>
    </source>
</evidence>
<comment type="similarity">
    <text evidence="1">Belongs to the protease inhibitor I9 family.</text>
</comment>
<sequence length="89" mass="9485">MKLISAAIFSFVPLTMANSVLVSFPAGTPDSVLQQAKDSVLNAGGQITHEFTLIKGFSADCPEEALQQISTQSAAYKPTIEQDQIVSIQ</sequence>
<dbReference type="Proteomes" id="UP000249829">
    <property type="component" value="Unassembled WGS sequence"/>
</dbReference>
<proteinExistence type="inferred from homology"/>
<reference evidence="3 4" key="1">
    <citation type="submission" date="2018-02" db="EMBL/GenBank/DDBJ databases">
        <title>The genomes of Aspergillus section Nigri reveals drivers in fungal speciation.</title>
        <authorList>
            <consortium name="DOE Joint Genome Institute"/>
            <person name="Vesth T.C."/>
            <person name="Nybo J."/>
            <person name="Theobald S."/>
            <person name="Brandl J."/>
            <person name="Frisvad J.C."/>
            <person name="Nielsen K.F."/>
            <person name="Lyhne E.K."/>
            <person name="Kogle M.E."/>
            <person name="Kuo A."/>
            <person name="Riley R."/>
            <person name="Clum A."/>
            <person name="Nolan M."/>
            <person name="Lipzen A."/>
            <person name="Salamov A."/>
            <person name="Henrissat B."/>
            <person name="Wiebenga A."/>
            <person name="De vries R.P."/>
            <person name="Grigoriev I.V."/>
            <person name="Mortensen U.H."/>
            <person name="Andersen M.R."/>
            <person name="Baker S.E."/>
        </authorList>
    </citation>
    <scope>NUCLEOTIDE SEQUENCE [LARGE SCALE GENOMIC DNA]</scope>
    <source>
        <strain evidence="3 4">CBS 115571</strain>
    </source>
</reference>
<dbReference type="GO" id="GO:0042144">
    <property type="term" value="P:vacuole fusion, non-autophagic"/>
    <property type="evidence" value="ECO:0007669"/>
    <property type="project" value="TreeGrafter"/>
</dbReference>
<gene>
    <name evidence="3" type="ORF">BO99DRAFT_391192</name>
</gene>
<keyword evidence="2" id="KW-0732">Signal</keyword>
<feature type="signal peptide" evidence="2">
    <location>
        <begin position="1"/>
        <end position="17"/>
    </location>
</feature>
<dbReference type="InterPro" id="IPR037045">
    <property type="entry name" value="S8pro/Inhibitor_I9_sf"/>
</dbReference>
<dbReference type="Gene3D" id="3.30.70.80">
    <property type="entry name" value="Peptidase S8 propeptide/proteinase inhibitor I9"/>
    <property type="match status" value="1"/>
</dbReference>
<dbReference type="FunFam" id="3.30.70.80:FF:000005">
    <property type="entry name" value="Proteinase inhibitor I2B"/>
    <property type="match status" value="1"/>
</dbReference>
<feature type="chain" id="PRO_5016161662" evidence="2">
    <location>
        <begin position="18"/>
        <end position="89"/>
    </location>
</feature>
<keyword evidence="4" id="KW-1185">Reference proteome</keyword>
<name>A0A2V5GXC7_ASPV1</name>
<organism evidence="3 4">
    <name type="scientific">Aspergillus violaceofuscus (strain CBS 115571)</name>
    <dbReference type="NCBI Taxonomy" id="1450538"/>
    <lineage>
        <taxon>Eukaryota</taxon>
        <taxon>Fungi</taxon>
        <taxon>Dikarya</taxon>
        <taxon>Ascomycota</taxon>
        <taxon>Pezizomycotina</taxon>
        <taxon>Eurotiomycetes</taxon>
        <taxon>Eurotiomycetidae</taxon>
        <taxon>Eurotiales</taxon>
        <taxon>Aspergillaceae</taxon>
        <taxon>Aspergillus</taxon>
    </lineage>
</organism>
<dbReference type="InterPro" id="IPR052471">
    <property type="entry name" value="PBI_I9"/>
</dbReference>
<protein>
    <submittedName>
        <fullName evidence="3">Uncharacterized protein</fullName>
    </submittedName>
</protein>
<dbReference type="OMA" id="SAIVWFE"/>
<dbReference type="EMBL" id="KZ825173">
    <property type="protein sequence ID" value="PYI16189.1"/>
    <property type="molecule type" value="Genomic_DNA"/>
</dbReference>
<evidence type="ECO:0000313" key="3">
    <source>
        <dbReference type="EMBL" id="PYI16189.1"/>
    </source>
</evidence>
<evidence type="ECO:0000313" key="4">
    <source>
        <dbReference type="Proteomes" id="UP000249829"/>
    </source>
</evidence>